<keyword evidence="4" id="KW-0812">Transmembrane</keyword>
<evidence type="ECO:0000256" key="5">
    <source>
        <dbReference type="ARBA" id="ARBA00022989"/>
    </source>
</evidence>
<keyword evidence="3" id="KW-1003">Cell membrane</keyword>
<proteinExistence type="inferred from homology"/>
<evidence type="ECO:0000256" key="6">
    <source>
        <dbReference type="ARBA" id="ARBA00023136"/>
    </source>
</evidence>
<evidence type="ECO:0000256" key="3">
    <source>
        <dbReference type="ARBA" id="ARBA00022475"/>
    </source>
</evidence>
<protein>
    <recommendedName>
        <fullName evidence="9">Sodium:proton antiporter</fullName>
    </recommendedName>
</protein>
<sequence>MSNLPRRMLACLKLSGIFIRELLLSSWSVARAAFAKEQRLQPAVIRYPLRVRSDLGIATLANLISLTPGTTSLQVSGDRTGLFIHCLDAASPDEIIEGIRKAFENTILEIER</sequence>
<keyword evidence="8" id="KW-1185">Reference proteome</keyword>
<name>A0A261T650_9BORD</name>
<dbReference type="PANTHER" id="PTHR34584:SF1">
    <property type="entry name" value="NA(+)_H(+) ANTIPORTER SUBUNIT E1"/>
    <property type="match status" value="1"/>
</dbReference>
<evidence type="ECO:0000313" key="8">
    <source>
        <dbReference type="Proteomes" id="UP000216913"/>
    </source>
</evidence>
<dbReference type="GO" id="GO:0008324">
    <property type="term" value="F:monoatomic cation transmembrane transporter activity"/>
    <property type="evidence" value="ECO:0007669"/>
    <property type="project" value="InterPro"/>
</dbReference>
<reference evidence="7 8" key="1">
    <citation type="submission" date="2017-05" db="EMBL/GenBank/DDBJ databases">
        <title>Complete and WGS of Bordetella genogroups.</title>
        <authorList>
            <person name="Spilker T."/>
            <person name="LiPuma J."/>
        </authorList>
    </citation>
    <scope>NUCLEOTIDE SEQUENCE [LARGE SCALE GENOMIC DNA]</scope>
    <source>
        <strain evidence="7 8">AU10456</strain>
    </source>
</reference>
<evidence type="ECO:0000256" key="4">
    <source>
        <dbReference type="ARBA" id="ARBA00022692"/>
    </source>
</evidence>
<dbReference type="OrthoDB" id="9807187at2"/>
<evidence type="ECO:0000256" key="2">
    <source>
        <dbReference type="ARBA" id="ARBA00006228"/>
    </source>
</evidence>
<accession>A0A261T650</accession>
<dbReference type="InterPro" id="IPR002758">
    <property type="entry name" value="Cation_antiport_E"/>
</dbReference>
<gene>
    <name evidence="7" type="ORF">CAL25_22190</name>
</gene>
<organism evidence="7 8">
    <name type="scientific">Bordetella genomosp. 5</name>
    <dbReference type="NCBI Taxonomy" id="1395608"/>
    <lineage>
        <taxon>Bacteria</taxon>
        <taxon>Pseudomonadati</taxon>
        <taxon>Pseudomonadota</taxon>
        <taxon>Betaproteobacteria</taxon>
        <taxon>Burkholderiales</taxon>
        <taxon>Alcaligenaceae</taxon>
        <taxon>Bordetella</taxon>
    </lineage>
</organism>
<evidence type="ECO:0000313" key="7">
    <source>
        <dbReference type="EMBL" id="OZI45094.1"/>
    </source>
</evidence>
<comment type="similarity">
    <text evidence="2">Belongs to the CPA3 antiporters (TC 2.A.63) subunit E family.</text>
</comment>
<keyword evidence="5" id="KW-1133">Transmembrane helix</keyword>
<dbReference type="PANTHER" id="PTHR34584">
    <property type="entry name" value="NA(+)/H(+) ANTIPORTER SUBUNIT E1"/>
    <property type="match status" value="1"/>
</dbReference>
<evidence type="ECO:0008006" key="9">
    <source>
        <dbReference type="Google" id="ProtNLM"/>
    </source>
</evidence>
<dbReference type="RefSeq" id="WP_094803978.1">
    <property type="nucleotide sequence ID" value="NZ_NEVP01000013.1"/>
</dbReference>
<dbReference type="GO" id="GO:0005886">
    <property type="term" value="C:plasma membrane"/>
    <property type="evidence" value="ECO:0007669"/>
    <property type="project" value="UniProtKB-SubCell"/>
</dbReference>
<evidence type="ECO:0000256" key="1">
    <source>
        <dbReference type="ARBA" id="ARBA00004651"/>
    </source>
</evidence>
<dbReference type="EMBL" id="NEVP01000013">
    <property type="protein sequence ID" value="OZI45094.1"/>
    <property type="molecule type" value="Genomic_DNA"/>
</dbReference>
<comment type="caution">
    <text evidence="7">The sequence shown here is derived from an EMBL/GenBank/DDBJ whole genome shotgun (WGS) entry which is preliminary data.</text>
</comment>
<dbReference type="AlphaFoldDB" id="A0A261T650"/>
<comment type="subcellular location">
    <subcellularLocation>
        <location evidence="1">Cell membrane</location>
        <topology evidence="1">Multi-pass membrane protein</topology>
    </subcellularLocation>
</comment>
<dbReference type="Pfam" id="PF01899">
    <property type="entry name" value="MNHE"/>
    <property type="match status" value="1"/>
</dbReference>
<keyword evidence="6" id="KW-0472">Membrane</keyword>
<dbReference type="Proteomes" id="UP000216913">
    <property type="component" value="Unassembled WGS sequence"/>
</dbReference>